<evidence type="ECO:0000259" key="7">
    <source>
        <dbReference type="Pfam" id="PF25876"/>
    </source>
</evidence>
<dbReference type="Pfam" id="PF25876">
    <property type="entry name" value="HH_MFP_RND"/>
    <property type="match status" value="1"/>
</dbReference>
<evidence type="ECO:0000259" key="10">
    <source>
        <dbReference type="Pfam" id="PF25967"/>
    </source>
</evidence>
<proteinExistence type="inferred from homology"/>
<dbReference type="InterPro" id="IPR058627">
    <property type="entry name" value="MdtA-like_C"/>
</dbReference>
<keyword evidence="5" id="KW-0997">Cell inner membrane</keyword>
<dbReference type="Proteomes" id="UP000553980">
    <property type="component" value="Unassembled WGS sequence"/>
</dbReference>
<comment type="caution">
    <text evidence="11">The sequence shown here is derived from an EMBL/GenBank/DDBJ whole genome shotgun (WGS) entry which is preliminary data.</text>
</comment>
<dbReference type="GO" id="GO:1990281">
    <property type="term" value="C:efflux pump complex"/>
    <property type="evidence" value="ECO:0007669"/>
    <property type="project" value="TreeGrafter"/>
</dbReference>
<organism evidence="11 12">
    <name type="scientific">Brucella pecoris</name>
    <dbReference type="NCBI Taxonomy" id="867683"/>
    <lineage>
        <taxon>Bacteria</taxon>
        <taxon>Pseudomonadati</taxon>
        <taxon>Pseudomonadota</taxon>
        <taxon>Alphaproteobacteria</taxon>
        <taxon>Hyphomicrobiales</taxon>
        <taxon>Brucellaceae</taxon>
        <taxon>Brucella/Ochrobactrum group</taxon>
        <taxon>Brucella</taxon>
    </lineage>
</organism>
<dbReference type="Gene3D" id="2.40.50.100">
    <property type="match status" value="1"/>
</dbReference>
<dbReference type="Gene3D" id="2.40.420.20">
    <property type="match status" value="1"/>
</dbReference>
<evidence type="ECO:0000259" key="8">
    <source>
        <dbReference type="Pfam" id="PF25917"/>
    </source>
</evidence>
<dbReference type="PANTHER" id="PTHR30469:SF36">
    <property type="entry name" value="BLL3903 PROTEIN"/>
    <property type="match status" value="1"/>
</dbReference>
<name>A0AB34Z0X7_9HYPH</name>
<evidence type="ECO:0000256" key="4">
    <source>
        <dbReference type="ARBA" id="ARBA00022475"/>
    </source>
</evidence>
<dbReference type="NCBIfam" id="TIGR01730">
    <property type="entry name" value="RND_mfp"/>
    <property type="match status" value="1"/>
</dbReference>
<accession>A0AB34Z0X7</accession>
<dbReference type="Pfam" id="PF25944">
    <property type="entry name" value="Beta-barrel_RND"/>
    <property type="match status" value="1"/>
</dbReference>
<evidence type="ECO:0000256" key="1">
    <source>
        <dbReference type="ARBA" id="ARBA00004236"/>
    </source>
</evidence>
<dbReference type="PANTHER" id="PTHR30469">
    <property type="entry name" value="MULTIDRUG RESISTANCE PROTEIN MDTA"/>
    <property type="match status" value="1"/>
</dbReference>
<evidence type="ECO:0000256" key="3">
    <source>
        <dbReference type="ARBA" id="ARBA00022448"/>
    </source>
</evidence>
<dbReference type="AlphaFoldDB" id="A0AB34Z0X7"/>
<dbReference type="SUPFAM" id="SSF111369">
    <property type="entry name" value="HlyD-like secretion proteins"/>
    <property type="match status" value="1"/>
</dbReference>
<comment type="subcellular location">
    <subcellularLocation>
        <location evidence="1">Cell membrane</location>
    </subcellularLocation>
</comment>
<dbReference type="GO" id="GO:0015562">
    <property type="term" value="F:efflux transmembrane transporter activity"/>
    <property type="evidence" value="ECO:0007669"/>
    <property type="project" value="TreeGrafter"/>
</dbReference>
<dbReference type="Gene3D" id="1.10.287.470">
    <property type="entry name" value="Helix hairpin bin"/>
    <property type="match status" value="1"/>
</dbReference>
<comment type="similarity">
    <text evidence="2">Belongs to the membrane fusion protein (MFP) (TC 8.A.1) family.</text>
</comment>
<evidence type="ECO:0000256" key="5">
    <source>
        <dbReference type="ARBA" id="ARBA00022519"/>
    </source>
</evidence>
<feature type="domain" description="Multidrug resistance protein MdtA-like alpha-helical hairpin" evidence="7">
    <location>
        <begin position="124"/>
        <end position="185"/>
    </location>
</feature>
<keyword evidence="4" id="KW-1003">Cell membrane</keyword>
<keyword evidence="6" id="KW-0472">Membrane</keyword>
<feature type="domain" description="Multidrug resistance protein MdtA-like beta-barrel" evidence="9">
    <location>
        <begin position="223"/>
        <end position="307"/>
    </location>
</feature>
<dbReference type="InterPro" id="IPR058626">
    <property type="entry name" value="MdtA-like_b-barrel"/>
</dbReference>
<dbReference type="InterPro" id="IPR058625">
    <property type="entry name" value="MdtA-like_BSH"/>
</dbReference>
<evidence type="ECO:0000313" key="11">
    <source>
        <dbReference type="EMBL" id="MBB4096393.1"/>
    </source>
</evidence>
<evidence type="ECO:0000259" key="9">
    <source>
        <dbReference type="Pfam" id="PF25944"/>
    </source>
</evidence>
<dbReference type="Gene3D" id="2.40.30.170">
    <property type="match status" value="1"/>
</dbReference>
<sequence length="393" mass="41004">MKRWVVCSLALLLIVYAAYVGWQRSTPQDPTLFPTKQSEAKRGGGRTTNLEHVVKTTVVKSGSLPVLRNTIGTIVAVASTAVNSPEAGNVAALNVKDGALVKAGDLVAQLDDQAIRAGLGKDAASVAKSQATLNDAEIQLKRTQDLVQKGVSTSQSGDDALAALKVAQAQLEVDQAQLAADQVTLSHMRIVAPFDGQLGVVQVSVGAYLSAGAPVATITQMTPVYAEFTLPETDLARIRSTMTAGMLKADVTAISADGRDVTESGPVDFIDNVIDPGSGTVRLRATLDNHSGNFWPGQSLRVSVEAGQIDDLVLVPDVAVQPQENGSISYVVKPDNSVEIRPVTVALRANGMAGLSAGLQPGERVVTEGQSVLSNGSKVKLADAEPNTKVSSH</sequence>
<evidence type="ECO:0000256" key="2">
    <source>
        <dbReference type="ARBA" id="ARBA00009477"/>
    </source>
</evidence>
<feature type="domain" description="Multidrug resistance protein MdtA-like barrel-sandwich hybrid" evidence="8">
    <location>
        <begin position="87"/>
        <end position="219"/>
    </location>
</feature>
<protein>
    <submittedName>
        <fullName evidence="11">RND family efflux transporter MFP subunit</fullName>
    </submittedName>
</protein>
<keyword evidence="12" id="KW-1185">Reference proteome</keyword>
<gene>
    <name evidence="11" type="ORF">GGQ79_004960</name>
</gene>
<evidence type="ECO:0000256" key="6">
    <source>
        <dbReference type="ARBA" id="ARBA00023136"/>
    </source>
</evidence>
<dbReference type="EMBL" id="JACIEX010000035">
    <property type="protein sequence ID" value="MBB4096393.1"/>
    <property type="molecule type" value="Genomic_DNA"/>
</dbReference>
<feature type="domain" description="Multidrug resistance protein MdtA-like C-terminal permuted SH3" evidence="10">
    <location>
        <begin position="313"/>
        <end position="369"/>
    </location>
</feature>
<dbReference type="Pfam" id="PF25967">
    <property type="entry name" value="RND-MFP_C"/>
    <property type="match status" value="1"/>
</dbReference>
<keyword evidence="3" id="KW-0813">Transport</keyword>
<dbReference type="InterPro" id="IPR006143">
    <property type="entry name" value="RND_pump_MFP"/>
</dbReference>
<evidence type="ECO:0000313" key="12">
    <source>
        <dbReference type="Proteomes" id="UP000553980"/>
    </source>
</evidence>
<reference evidence="11 12" key="1">
    <citation type="submission" date="2020-08" db="EMBL/GenBank/DDBJ databases">
        <title>Genomic Encyclopedia of Type Strains, Phase IV (KMG-IV): sequencing the most valuable type-strain genomes for metagenomic binning, comparative biology and taxonomic classification.</title>
        <authorList>
            <person name="Goeker M."/>
        </authorList>
    </citation>
    <scope>NUCLEOTIDE SEQUENCE [LARGE SCALE GENOMIC DNA]</scope>
    <source>
        <strain evidence="11 12">DSM 23868</strain>
    </source>
</reference>
<dbReference type="Pfam" id="PF25917">
    <property type="entry name" value="BSH_RND"/>
    <property type="match status" value="1"/>
</dbReference>
<dbReference type="InterPro" id="IPR058624">
    <property type="entry name" value="MdtA-like_HH"/>
</dbReference>